<gene>
    <name evidence="3" type="ORF">TEHN7118_0732</name>
</gene>
<reference evidence="3 4" key="1">
    <citation type="submission" date="2016-05" db="EMBL/GenBank/DDBJ databases">
        <title>Whole genome sequencing of Tetragenococcus halophilus subsp. halophilus NISL 7118.</title>
        <authorList>
            <person name="Shiwa Y."/>
            <person name="Nishimura I."/>
            <person name="Yoshikawa H."/>
            <person name="Koyama Y."/>
            <person name="Oguma T."/>
        </authorList>
    </citation>
    <scope>NUCLEOTIDE SEQUENCE [LARGE SCALE GENOMIC DNA]</scope>
    <source>
        <strain evidence="3 4">NISL 7118</strain>
    </source>
</reference>
<organism evidence="3 4">
    <name type="scientific">Tetragenococcus halophilus subsp. halophilus</name>
    <dbReference type="NCBI Taxonomy" id="1513897"/>
    <lineage>
        <taxon>Bacteria</taxon>
        <taxon>Bacillati</taxon>
        <taxon>Bacillota</taxon>
        <taxon>Bacilli</taxon>
        <taxon>Lactobacillales</taxon>
        <taxon>Enterococcaceae</taxon>
        <taxon>Tetragenococcus</taxon>
    </lineage>
</organism>
<dbReference type="Pfam" id="PF12695">
    <property type="entry name" value="Abhydrolase_5"/>
    <property type="match status" value="1"/>
</dbReference>
<accession>A0A2H6DFW2</accession>
<name>A0A2H6DFW2_TETHA</name>
<dbReference type="Gene3D" id="3.40.50.1820">
    <property type="entry name" value="alpha/beta hydrolase"/>
    <property type="match status" value="1"/>
</dbReference>
<feature type="transmembrane region" description="Helical" evidence="1">
    <location>
        <begin position="12"/>
        <end position="30"/>
    </location>
</feature>
<sequence>MKKWALWQKIIGIILLTGIILFSTGAIYVYQSTYTASEVAQKQSEQATHEKDYDLYSDGKSSELGVIFYPGAFVAAESYSQWASQVASAGYSVYVLHMPLNLAVFSKNAAQPIMDDHPNQSFILAGHSLGGVIASRFVAEHPKEVAGMIFLASYPDEKGSLQDTNLPVLSITASKDGVLNWEKYQKGKNYLPEKTDYIEIKGGNHAGFGMYGAQKGDSSATITKKAQQTKISICITEWLDKLKEK</sequence>
<dbReference type="RefSeq" id="WP_061841183.1">
    <property type="nucleotide sequence ID" value="NZ_BDEC01000030.1"/>
</dbReference>
<evidence type="ECO:0000256" key="1">
    <source>
        <dbReference type="SAM" id="Phobius"/>
    </source>
</evidence>
<evidence type="ECO:0000259" key="2">
    <source>
        <dbReference type="Pfam" id="PF12695"/>
    </source>
</evidence>
<proteinExistence type="predicted"/>
<dbReference type="InterPro" id="IPR029059">
    <property type="entry name" value="AB_hydrolase_5"/>
</dbReference>
<feature type="domain" description="Alpha/beta hydrolase fold-5" evidence="2">
    <location>
        <begin position="65"/>
        <end position="228"/>
    </location>
</feature>
<evidence type="ECO:0000313" key="3">
    <source>
        <dbReference type="EMBL" id="GBD67926.1"/>
    </source>
</evidence>
<dbReference type="SUPFAM" id="SSF53474">
    <property type="entry name" value="alpha/beta-Hydrolases"/>
    <property type="match status" value="1"/>
</dbReference>
<keyword evidence="4" id="KW-1185">Reference proteome</keyword>
<keyword evidence="1" id="KW-0812">Transmembrane</keyword>
<dbReference type="GO" id="GO:0016787">
    <property type="term" value="F:hydrolase activity"/>
    <property type="evidence" value="ECO:0007669"/>
    <property type="project" value="InterPro"/>
</dbReference>
<protein>
    <recommendedName>
        <fullName evidence="2">Alpha/beta hydrolase fold-5 domain-containing protein</fullName>
    </recommendedName>
</protein>
<comment type="caution">
    <text evidence="3">The sequence shown here is derived from an EMBL/GenBank/DDBJ whole genome shotgun (WGS) entry which is preliminary data.</text>
</comment>
<keyword evidence="1" id="KW-1133">Transmembrane helix</keyword>
<dbReference type="EMBL" id="BDEC01000030">
    <property type="protein sequence ID" value="GBD67926.1"/>
    <property type="molecule type" value="Genomic_DNA"/>
</dbReference>
<dbReference type="Proteomes" id="UP000236214">
    <property type="component" value="Unassembled WGS sequence"/>
</dbReference>
<evidence type="ECO:0000313" key="4">
    <source>
        <dbReference type="Proteomes" id="UP000236214"/>
    </source>
</evidence>
<dbReference type="AlphaFoldDB" id="A0A2H6DFW2"/>
<keyword evidence="1" id="KW-0472">Membrane</keyword>
<dbReference type="InterPro" id="IPR029058">
    <property type="entry name" value="AB_hydrolase_fold"/>
</dbReference>